<gene>
    <name evidence="12" type="ORF">E4U43_005406</name>
</gene>
<feature type="transmembrane region" description="Helical" evidence="11">
    <location>
        <begin position="383"/>
        <end position="404"/>
    </location>
</feature>
<dbReference type="Pfam" id="PF03595">
    <property type="entry name" value="SLAC1"/>
    <property type="match status" value="1"/>
</dbReference>
<feature type="transmembrane region" description="Helical" evidence="11">
    <location>
        <begin position="167"/>
        <end position="191"/>
    </location>
</feature>
<dbReference type="GO" id="GO:0000319">
    <property type="term" value="F:sulfite transmembrane transporter activity"/>
    <property type="evidence" value="ECO:0007669"/>
    <property type="project" value="TreeGrafter"/>
</dbReference>
<comment type="function">
    <text evidence="8">Sulphite efflux pump required for the secretion of sulphite as a reducing agent. In the presence of sulphite, cystine in keratin is directly cleaved to cysteine and S-sulphocysteine, and thereby, reduced proteins become accessible to hydrolysis by a variety of secreted endo- and exoproteases. Excretion of sulphite mediated by an efflux pump also represents a detoxification pathway for dermatophytes during infection of the epidermal stratum corneum, hair and nails, which are rich in cysteine.</text>
</comment>
<evidence type="ECO:0000256" key="8">
    <source>
        <dbReference type="ARBA" id="ARBA00056100"/>
    </source>
</evidence>
<sequence length="414" mass="45173">MATARTSASNSTCIVPHGEATSDDGSGRIHGDNDDMAEDADLASEEPCRAISKEERGWRRVACNCPPSCFAINMGTGVVSMTLHGLPYNAPWLQYTSYVIFGLNVFLFFAFLGLSIARYTMYPGTWWAMISHPGQSLFLGCLPMGFATIINMMVLCCKHWGPWLVHLAWLFWWIDILLSVATATSIPFIVIRVHKPALSSTTAALLLPIVPAVVAAATGGILAEALPDPERALTTLVVSYILWGLGECLSGCVLALYFHRLVVHSLPPREVLVSVFLPLGPLGQGGFGIQQLGKVAVRLLPRTHVFGAVGVDSTRGAETLYIIGVVMGMMLWGFALVWLCFALVSMATVRDLPFNMSWWGFTFPLGVWANCTGMLAVNLDSTFFKVATTIISLFVLLLWIMVSCRTIASGLFWR</sequence>
<evidence type="ECO:0000256" key="9">
    <source>
        <dbReference type="ARBA" id="ARBA00072906"/>
    </source>
</evidence>
<evidence type="ECO:0000256" key="5">
    <source>
        <dbReference type="ARBA" id="ARBA00022692"/>
    </source>
</evidence>
<reference evidence="12" key="1">
    <citation type="journal article" date="2020" name="bioRxiv">
        <title>Whole genome comparisons of ergot fungi reveals the divergence and evolution of species within the genus Claviceps are the result of varying mechanisms driving genome evolution and host range expansion.</title>
        <authorList>
            <person name="Wyka S.A."/>
            <person name="Mondo S.J."/>
            <person name="Liu M."/>
            <person name="Dettman J."/>
            <person name="Nalam V."/>
            <person name="Broders K.D."/>
        </authorList>
    </citation>
    <scope>NUCLEOTIDE SEQUENCE</scope>
    <source>
        <strain evidence="12">CCC 602</strain>
    </source>
</reference>
<name>A0A9P7T2N1_9HYPO</name>
<protein>
    <recommendedName>
        <fullName evidence="9">Sulfite efflux pump SSU1</fullName>
    </recommendedName>
</protein>
<feature type="transmembrane region" description="Helical" evidence="11">
    <location>
        <begin position="271"/>
        <end position="289"/>
    </location>
</feature>
<dbReference type="CDD" id="cd09318">
    <property type="entry name" value="TDT_SSU1"/>
    <property type="match status" value="1"/>
</dbReference>
<feature type="transmembrane region" description="Helical" evidence="11">
    <location>
        <begin position="61"/>
        <end position="83"/>
    </location>
</feature>
<dbReference type="GO" id="GO:0005886">
    <property type="term" value="C:plasma membrane"/>
    <property type="evidence" value="ECO:0007669"/>
    <property type="project" value="UniProtKB-SubCell"/>
</dbReference>
<organism evidence="12 13">
    <name type="scientific">Claviceps pusilla</name>
    <dbReference type="NCBI Taxonomy" id="123648"/>
    <lineage>
        <taxon>Eukaryota</taxon>
        <taxon>Fungi</taxon>
        <taxon>Dikarya</taxon>
        <taxon>Ascomycota</taxon>
        <taxon>Pezizomycotina</taxon>
        <taxon>Sordariomycetes</taxon>
        <taxon>Hypocreomycetidae</taxon>
        <taxon>Hypocreales</taxon>
        <taxon>Clavicipitaceae</taxon>
        <taxon>Claviceps</taxon>
    </lineage>
</organism>
<comment type="subcellular location">
    <subcellularLocation>
        <location evidence="1">Cell membrane</location>
        <topology evidence="1">Multi-pass membrane protein</topology>
    </subcellularLocation>
</comment>
<feature type="transmembrane region" description="Helical" evidence="11">
    <location>
        <begin position="137"/>
        <end position="161"/>
    </location>
</feature>
<feature type="transmembrane region" description="Helical" evidence="11">
    <location>
        <begin position="235"/>
        <end position="259"/>
    </location>
</feature>
<feature type="region of interest" description="Disordered" evidence="10">
    <location>
        <begin position="1"/>
        <end position="35"/>
    </location>
</feature>
<dbReference type="InterPro" id="IPR038665">
    <property type="entry name" value="Voltage-dep_anion_channel_sf"/>
</dbReference>
<dbReference type="InterPro" id="IPR004695">
    <property type="entry name" value="SLAC1/Mae1/Ssu1/TehA"/>
</dbReference>
<comment type="similarity">
    <text evidence="2">Belongs to the tellurite-resistance/dicarboxylate transporter (TDT) family.</text>
</comment>
<evidence type="ECO:0000256" key="7">
    <source>
        <dbReference type="ARBA" id="ARBA00023136"/>
    </source>
</evidence>
<evidence type="ECO:0000256" key="10">
    <source>
        <dbReference type="SAM" id="MobiDB-lite"/>
    </source>
</evidence>
<evidence type="ECO:0000256" key="11">
    <source>
        <dbReference type="SAM" id="Phobius"/>
    </source>
</evidence>
<dbReference type="EMBL" id="SRPW01000356">
    <property type="protein sequence ID" value="KAG6015343.1"/>
    <property type="molecule type" value="Genomic_DNA"/>
</dbReference>
<keyword evidence="3" id="KW-0813">Transport</keyword>
<evidence type="ECO:0000256" key="2">
    <source>
        <dbReference type="ARBA" id="ARBA00008566"/>
    </source>
</evidence>
<dbReference type="Proteomes" id="UP000748025">
    <property type="component" value="Unassembled WGS sequence"/>
</dbReference>
<feature type="transmembrane region" description="Helical" evidence="11">
    <location>
        <begin position="356"/>
        <end position="377"/>
    </location>
</feature>
<feature type="transmembrane region" description="Helical" evidence="11">
    <location>
        <begin position="203"/>
        <end position="223"/>
    </location>
</feature>
<keyword evidence="5 11" id="KW-0812">Transmembrane</keyword>
<dbReference type="PANTHER" id="PTHR31686:SF1">
    <property type="entry name" value="SULFITE EFFLUX PUMP SSU1"/>
    <property type="match status" value="1"/>
</dbReference>
<dbReference type="InterPro" id="IPR051629">
    <property type="entry name" value="Sulfite_efflux_TDT"/>
</dbReference>
<proteinExistence type="inferred from homology"/>
<dbReference type="PANTHER" id="PTHR31686">
    <property type="match status" value="1"/>
</dbReference>
<evidence type="ECO:0000256" key="4">
    <source>
        <dbReference type="ARBA" id="ARBA00022475"/>
    </source>
</evidence>
<keyword evidence="7 11" id="KW-0472">Membrane</keyword>
<comment type="caution">
    <text evidence="12">The sequence shown here is derived from an EMBL/GenBank/DDBJ whole genome shotgun (WGS) entry which is preliminary data.</text>
</comment>
<evidence type="ECO:0000256" key="6">
    <source>
        <dbReference type="ARBA" id="ARBA00022989"/>
    </source>
</evidence>
<evidence type="ECO:0000256" key="1">
    <source>
        <dbReference type="ARBA" id="ARBA00004651"/>
    </source>
</evidence>
<dbReference type="Gene3D" id="1.50.10.150">
    <property type="entry name" value="Voltage-dependent anion channel"/>
    <property type="match status" value="1"/>
</dbReference>
<dbReference type="AlphaFoldDB" id="A0A9P7T2N1"/>
<keyword evidence="6 11" id="KW-1133">Transmembrane helix</keyword>
<keyword evidence="4" id="KW-1003">Cell membrane</keyword>
<feature type="transmembrane region" description="Helical" evidence="11">
    <location>
        <begin position="95"/>
        <end position="117"/>
    </location>
</feature>
<accession>A0A9P7T2N1</accession>
<feature type="compositionally biased region" description="Polar residues" evidence="10">
    <location>
        <begin position="1"/>
        <end position="13"/>
    </location>
</feature>
<dbReference type="OrthoDB" id="1099at2759"/>
<feature type="transmembrane region" description="Helical" evidence="11">
    <location>
        <begin position="320"/>
        <end position="344"/>
    </location>
</feature>
<evidence type="ECO:0000313" key="13">
    <source>
        <dbReference type="Proteomes" id="UP000748025"/>
    </source>
</evidence>
<dbReference type="FunFam" id="1.50.10.150:FF:000004">
    <property type="entry name" value="Malic acid transporter"/>
    <property type="match status" value="1"/>
</dbReference>
<keyword evidence="13" id="KW-1185">Reference proteome</keyword>
<evidence type="ECO:0000256" key="3">
    <source>
        <dbReference type="ARBA" id="ARBA00022448"/>
    </source>
</evidence>
<evidence type="ECO:0000313" key="12">
    <source>
        <dbReference type="EMBL" id="KAG6015343.1"/>
    </source>
</evidence>